<dbReference type="GO" id="GO:0071456">
    <property type="term" value="P:cellular response to hypoxia"/>
    <property type="evidence" value="ECO:0007669"/>
    <property type="project" value="TreeGrafter"/>
</dbReference>
<evidence type="ECO:0000259" key="11">
    <source>
        <dbReference type="PROSITE" id="PS50888"/>
    </source>
</evidence>
<evidence type="ECO:0000313" key="14">
    <source>
        <dbReference type="Proteomes" id="UP000014760"/>
    </source>
</evidence>
<dbReference type="InterPro" id="IPR001610">
    <property type="entry name" value="PAC"/>
</dbReference>
<dbReference type="GO" id="GO:0000981">
    <property type="term" value="F:DNA-binding transcription factor activity, RNA polymerase II-specific"/>
    <property type="evidence" value="ECO:0007669"/>
    <property type="project" value="TreeGrafter"/>
</dbReference>
<reference evidence="13" key="3">
    <citation type="submission" date="2015-06" db="UniProtKB">
        <authorList>
            <consortium name="EnsemblMetazoa"/>
        </authorList>
    </citation>
    <scope>IDENTIFICATION</scope>
</reference>
<dbReference type="PANTHER" id="PTHR23043:SF17">
    <property type="entry name" value="PROTEIN SIMILAR"/>
    <property type="match status" value="1"/>
</dbReference>
<dbReference type="CDD" id="cd11433">
    <property type="entry name" value="bHLH-PAS_HIF"/>
    <property type="match status" value="1"/>
</dbReference>
<dbReference type="SUPFAM" id="SSF55785">
    <property type="entry name" value="PYP-like sensor domain (PAS domain)"/>
    <property type="match status" value="2"/>
</dbReference>
<keyword evidence="7" id="KW-0804">Transcription</keyword>
<proteinExistence type="predicted"/>
<dbReference type="InterPro" id="IPR035965">
    <property type="entry name" value="PAS-like_dom_sf"/>
</dbReference>
<dbReference type="PROSITE" id="PS50888">
    <property type="entry name" value="BHLH"/>
    <property type="match status" value="1"/>
</dbReference>
<evidence type="ECO:0000256" key="9">
    <source>
        <dbReference type="ARBA" id="ARBA00023278"/>
    </source>
</evidence>
<gene>
    <name evidence="12" type="ORF">CAPTEDRAFT_72408</name>
</gene>
<sequence>NTEKRKEKSRDAARSRRGKESEVFDQLGQCLPVAPSTLAQLDKASIMRVAISHLRLRKLFGFQEIEHPIASNNSLMKKDKMDSFYSKAVEGFLLLVTSNGDLTYVSESVSLHLGLTQLDLIGHSIFDFSHPCDHDELHELLQEKGSSSSKEPKKKSSSCHERDFFVRMKCTLTSKGKSVNLKSATYKVMHCSGHYVNPDNASSELLGLQDDPSLSSIMVIAEPIPHPANIEVPLDSRTFLSRHSLNMKFTYCDDRVDDLLHYSGSELVGRSMYEYQHALDTDNLDKAFKTLFSKGQTVTGKYRFLAKDGGYAWVETQATVIYDTRTEKPQCVVCVNFVLSGIEEKGVVLSKVQCVEEQAAVVPKVEEEED</sequence>
<dbReference type="InterPro" id="IPR011598">
    <property type="entry name" value="bHLH_dom"/>
</dbReference>
<dbReference type="InterPro" id="IPR000014">
    <property type="entry name" value="PAS"/>
</dbReference>
<dbReference type="AlphaFoldDB" id="R7VET3"/>
<dbReference type="NCBIfam" id="TIGR00229">
    <property type="entry name" value="sensory_box"/>
    <property type="match status" value="1"/>
</dbReference>
<dbReference type="STRING" id="283909.R7VET3"/>
<reference evidence="14" key="1">
    <citation type="submission" date="2012-12" db="EMBL/GenBank/DDBJ databases">
        <authorList>
            <person name="Hellsten U."/>
            <person name="Grimwood J."/>
            <person name="Chapman J.A."/>
            <person name="Shapiro H."/>
            <person name="Aerts A."/>
            <person name="Otillar R.P."/>
            <person name="Terry A.Y."/>
            <person name="Boore J.L."/>
            <person name="Simakov O."/>
            <person name="Marletaz F."/>
            <person name="Cho S.-J."/>
            <person name="Edsinger-Gonzales E."/>
            <person name="Havlak P."/>
            <person name="Kuo D.-H."/>
            <person name="Larsson T."/>
            <person name="Lv J."/>
            <person name="Arendt D."/>
            <person name="Savage R."/>
            <person name="Osoegawa K."/>
            <person name="de Jong P."/>
            <person name="Lindberg D.R."/>
            <person name="Seaver E.C."/>
            <person name="Weisblat D.A."/>
            <person name="Putnam N.H."/>
            <person name="Grigoriev I.V."/>
            <person name="Rokhsar D.S."/>
        </authorList>
    </citation>
    <scope>NUCLEOTIDE SEQUENCE</scope>
    <source>
        <strain evidence="14">I ESC-2004</strain>
    </source>
</reference>
<dbReference type="GO" id="GO:0005667">
    <property type="term" value="C:transcription regulator complex"/>
    <property type="evidence" value="ECO:0007669"/>
    <property type="project" value="InterPro"/>
</dbReference>
<evidence type="ECO:0000256" key="7">
    <source>
        <dbReference type="ARBA" id="ARBA00023163"/>
    </source>
</evidence>
<evidence type="ECO:0000256" key="8">
    <source>
        <dbReference type="ARBA" id="ARBA00023242"/>
    </source>
</evidence>
<dbReference type="SUPFAM" id="SSF47459">
    <property type="entry name" value="HLH, helix-loop-helix DNA-binding domain"/>
    <property type="match status" value="1"/>
</dbReference>
<dbReference type="GO" id="GO:0046983">
    <property type="term" value="F:protein dimerization activity"/>
    <property type="evidence" value="ECO:0007669"/>
    <property type="project" value="InterPro"/>
</dbReference>
<dbReference type="Proteomes" id="UP000014760">
    <property type="component" value="Unassembled WGS sequence"/>
</dbReference>
<dbReference type="PANTHER" id="PTHR23043">
    <property type="entry name" value="HYPOXIA-INDUCIBLE FACTOR 1 ALPHA"/>
    <property type="match status" value="1"/>
</dbReference>
<dbReference type="GO" id="GO:0005737">
    <property type="term" value="C:cytoplasm"/>
    <property type="evidence" value="ECO:0007669"/>
    <property type="project" value="InterPro"/>
</dbReference>
<dbReference type="Pfam" id="PF14598">
    <property type="entry name" value="PAS_11"/>
    <property type="match status" value="1"/>
</dbReference>
<dbReference type="FunFam" id="3.30.450.20:FF:000005">
    <property type="entry name" value="Hypoxia-inducible factor 1 subunit alpha"/>
    <property type="match status" value="1"/>
</dbReference>
<dbReference type="Gene3D" id="3.30.450.20">
    <property type="entry name" value="PAS domain"/>
    <property type="match status" value="2"/>
</dbReference>
<feature type="domain" description="PAS" evidence="10">
    <location>
        <begin position="248"/>
        <end position="295"/>
    </location>
</feature>
<keyword evidence="14" id="KW-1185">Reference proteome</keyword>
<comment type="subcellular location">
    <subcellularLocation>
        <location evidence="1">Nucleus</location>
    </subcellularLocation>
</comment>
<organism evidence="12">
    <name type="scientific">Capitella teleta</name>
    <name type="common">Polychaete worm</name>
    <dbReference type="NCBI Taxonomy" id="283909"/>
    <lineage>
        <taxon>Eukaryota</taxon>
        <taxon>Metazoa</taxon>
        <taxon>Spiralia</taxon>
        <taxon>Lophotrochozoa</taxon>
        <taxon>Annelida</taxon>
        <taxon>Polychaeta</taxon>
        <taxon>Sedentaria</taxon>
        <taxon>Scolecida</taxon>
        <taxon>Capitellidae</taxon>
        <taxon>Capitella</taxon>
    </lineage>
</organism>
<dbReference type="CDD" id="cd00130">
    <property type="entry name" value="PAS"/>
    <property type="match status" value="2"/>
</dbReference>
<dbReference type="EnsemblMetazoa" id="CapteT72408">
    <property type="protein sequence ID" value="CapteP72408"/>
    <property type="gene ID" value="CapteG72408"/>
</dbReference>
<evidence type="ECO:0000313" key="12">
    <source>
        <dbReference type="EMBL" id="ELU17358.1"/>
    </source>
</evidence>
<evidence type="ECO:0000256" key="6">
    <source>
        <dbReference type="ARBA" id="ARBA00023159"/>
    </source>
</evidence>
<keyword evidence="2" id="KW-0677">Repeat</keyword>
<dbReference type="SMART" id="SM00353">
    <property type="entry name" value="HLH"/>
    <property type="match status" value="1"/>
</dbReference>
<dbReference type="Pfam" id="PF00989">
    <property type="entry name" value="PAS"/>
    <property type="match status" value="1"/>
</dbReference>
<dbReference type="GO" id="GO:0005634">
    <property type="term" value="C:nucleus"/>
    <property type="evidence" value="ECO:0007669"/>
    <property type="project" value="UniProtKB-SubCell"/>
</dbReference>
<evidence type="ECO:0000256" key="4">
    <source>
        <dbReference type="ARBA" id="ARBA00023015"/>
    </source>
</evidence>
<dbReference type="EMBL" id="AMQN01016923">
    <property type="status" value="NOT_ANNOTATED_CDS"/>
    <property type="molecule type" value="Genomic_DNA"/>
</dbReference>
<feature type="domain" description="PAS" evidence="10">
    <location>
        <begin position="77"/>
        <end position="148"/>
    </location>
</feature>
<protein>
    <submittedName>
        <fullName evidence="12 13">Uncharacterized protein</fullName>
    </submittedName>
</protein>
<keyword evidence="4" id="KW-0805">Transcription regulation</keyword>
<evidence type="ECO:0000256" key="5">
    <source>
        <dbReference type="ARBA" id="ARBA00023125"/>
    </source>
</evidence>
<feature type="non-terminal residue" evidence="12">
    <location>
        <position position="1"/>
    </location>
</feature>
<dbReference type="SMART" id="SM00086">
    <property type="entry name" value="PAC"/>
    <property type="match status" value="1"/>
</dbReference>
<dbReference type="OMA" id="KFTYCDQ"/>
<accession>R7VET3</accession>
<dbReference type="SMART" id="SM00091">
    <property type="entry name" value="PAS"/>
    <property type="match status" value="2"/>
</dbReference>
<evidence type="ECO:0000256" key="1">
    <source>
        <dbReference type="ARBA" id="ARBA00004123"/>
    </source>
</evidence>
<reference evidence="12 14" key="2">
    <citation type="journal article" date="2013" name="Nature">
        <title>Insights into bilaterian evolution from three spiralian genomes.</title>
        <authorList>
            <person name="Simakov O."/>
            <person name="Marletaz F."/>
            <person name="Cho S.J."/>
            <person name="Edsinger-Gonzales E."/>
            <person name="Havlak P."/>
            <person name="Hellsten U."/>
            <person name="Kuo D.H."/>
            <person name="Larsson T."/>
            <person name="Lv J."/>
            <person name="Arendt D."/>
            <person name="Savage R."/>
            <person name="Osoegawa K."/>
            <person name="de Jong P."/>
            <person name="Grimwood J."/>
            <person name="Chapman J.A."/>
            <person name="Shapiro H."/>
            <person name="Aerts A."/>
            <person name="Otillar R.P."/>
            <person name="Terry A.Y."/>
            <person name="Boore J.L."/>
            <person name="Grigoriev I.V."/>
            <person name="Lindberg D.R."/>
            <person name="Seaver E.C."/>
            <person name="Weisblat D.A."/>
            <person name="Putnam N.H."/>
            <person name="Rokhsar D.S."/>
        </authorList>
    </citation>
    <scope>NUCLEOTIDE SEQUENCE</scope>
    <source>
        <strain evidence="12 14">I ESC-2004</strain>
    </source>
</reference>
<dbReference type="PRINTS" id="PR00785">
    <property type="entry name" value="NCTRNSLOCATR"/>
</dbReference>
<dbReference type="EMBL" id="KB292551">
    <property type="protein sequence ID" value="ELU17358.1"/>
    <property type="molecule type" value="Genomic_DNA"/>
</dbReference>
<evidence type="ECO:0000313" key="13">
    <source>
        <dbReference type="EnsemblMetazoa" id="CapteP72408"/>
    </source>
</evidence>
<dbReference type="HOGENOM" id="CLU_010044_6_0_1"/>
<name>R7VET3_CAPTE</name>
<feature type="domain" description="BHLH" evidence="11">
    <location>
        <begin position="4"/>
        <end position="57"/>
    </location>
</feature>
<dbReference type="GO" id="GO:0000977">
    <property type="term" value="F:RNA polymerase II transcription regulatory region sequence-specific DNA binding"/>
    <property type="evidence" value="ECO:0007669"/>
    <property type="project" value="TreeGrafter"/>
</dbReference>
<dbReference type="Pfam" id="PF23171">
    <property type="entry name" value="bHLH_HIF1A"/>
    <property type="match status" value="1"/>
</dbReference>
<evidence type="ECO:0000256" key="2">
    <source>
        <dbReference type="ARBA" id="ARBA00022737"/>
    </source>
</evidence>
<dbReference type="InterPro" id="IPR036638">
    <property type="entry name" value="HLH_DNA-bd_sf"/>
</dbReference>
<keyword evidence="3" id="KW-0832">Ubl conjugation</keyword>
<evidence type="ECO:0000259" key="10">
    <source>
        <dbReference type="PROSITE" id="PS50112"/>
    </source>
</evidence>
<keyword evidence="9" id="KW-0379">Hydroxylation</keyword>
<keyword evidence="6" id="KW-0010">Activator</keyword>
<dbReference type="FunFam" id="3.30.450.20:FF:000015">
    <property type="entry name" value="Hypoxia-inducible factor 1-alpha isoform 1"/>
    <property type="match status" value="1"/>
</dbReference>
<evidence type="ECO:0000256" key="3">
    <source>
        <dbReference type="ARBA" id="ARBA00022843"/>
    </source>
</evidence>
<dbReference type="InterPro" id="IPR013767">
    <property type="entry name" value="PAS_fold"/>
</dbReference>
<keyword evidence="8" id="KW-0539">Nucleus</keyword>
<dbReference type="InterPro" id="IPR001067">
    <property type="entry name" value="Nuc_translocat"/>
</dbReference>
<feature type="non-terminal residue" evidence="12">
    <location>
        <position position="370"/>
    </location>
</feature>
<keyword evidence="5" id="KW-0238">DNA-binding</keyword>
<dbReference type="OrthoDB" id="6021714at2759"/>
<dbReference type="PROSITE" id="PS50112">
    <property type="entry name" value="PAS"/>
    <property type="match status" value="2"/>
</dbReference>